<keyword evidence="2 5" id="KW-0812">Transmembrane</keyword>
<dbReference type="EMBL" id="JAEPQZ010000022">
    <property type="protein sequence ID" value="KAG2171286.1"/>
    <property type="molecule type" value="Genomic_DNA"/>
</dbReference>
<dbReference type="GO" id="GO:0016491">
    <property type="term" value="F:oxidoreductase activity"/>
    <property type="evidence" value="ECO:0007669"/>
    <property type="project" value="InterPro"/>
</dbReference>
<dbReference type="GO" id="GO:0008610">
    <property type="term" value="P:lipid biosynthetic process"/>
    <property type="evidence" value="ECO:0007669"/>
    <property type="project" value="InterPro"/>
</dbReference>
<keyword evidence="8" id="KW-1185">Reference proteome</keyword>
<dbReference type="OrthoDB" id="6354873at2759"/>
<feature type="transmembrane region" description="Helical" evidence="5">
    <location>
        <begin position="57"/>
        <end position="82"/>
    </location>
</feature>
<dbReference type="Proteomes" id="UP000654370">
    <property type="component" value="Unassembled WGS sequence"/>
</dbReference>
<dbReference type="InterPro" id="IPR050307">
    <property type="entry name" value="Sterol_Desaturase_Related"/>
</dbReference>
<evidence type="ECO:0000256" key="2">
    <source>
        <dbReference type="ARBA" id="ARBA00022692"/>
    </source>
</evidence>
<evidence type="ECO:0000256" key="5">
    <source>
        <dbReference type="SAM" id="Phobius"/>
    </source>
</evidence>
<accession>A0A8H7PDC3</accession>
<protein>
    <recommendedName>
        <fullName evidence="6">Fatty acid hydroxylase domain-containing protein</fullName>
    </recommendedName>
</protein>
<comment type="caution">
    <text evidence="7">The sequence shown here is derived from an EMBL/GenBank/DDBJ whole genome shotgun (WGS) entry which is preliminary data.</text>
</comment>
<evidence type="ECO:0000256" key="1">
    <source>
        <dbReference type="ARBA" id="ARBA00004370"/>
    </source>
</evidence>
<gene>
    <name evidence="7" type="ORF">INT43_002908</name>
</gene>
<evidence type="ECO:0000256" key="4">
    <source>
        <dbReference type="ARBA" id="ARBA00023136"/>
    </source>
</evidence>
<evidence type="ECO:0000259" key="6">
    <source>
        <dbReference type="Pfam" id="PF04116"/>
    </source>
</evidence>
<comment type="subcellular location">
    <subcellularLocation>
        <location evidence="1">Membrane</location>
    </subcellularLocation>
</comment>
<feature type="domain" description="Fatty acid hydroxylase" evidence="6">
    <location>
        <begin position="150"/>
        <end position="275"/>
    </location>
</feature>
<proteinExistence type="predicted"/>
<reference evidence="7" key="1">
    <citation type="submission" date="2020-12" db="EMBL/GenBank/DDBJ databases">
        <title>Metabolic potential, ecology and presence of endohyphal bacteria is reflected in genomic diversity of Mucoromycotina.</title>
        <authorList>
            <person name="Muszewska A."/>
            <person name="Okrasinska A."/>
            <person name="Steczkiewicz K."/>
            <person name="Drgas O."/>
            <person name="Orlowska M."/>
            <person name="Perlinska-Lenart U."/>
            <person name="Aleksandrzak-Piekarczyk T."/>
            <person name="Szatraj K."/>
            <person name="Zielenkiewicz U."/>
            <person name="Pilsyk S."/>
            <person name="Malc E."/>
            <person name="Mieczkowski P."/>
            <person name="Kruszewska J.S."/>
            <person name="Biernat P."/>
            <person name="Pawlowska J."/>
        </authorList>
    </citation>
    <scope>NUCLEOTIDE SEQUENCE</scope>
    <source>
        <strain evidence="7">WA0000067209</strain>
    </source>
</reference>
<dbReference type="InterPro" id="IPR006694">
    <property type="entry name" value="Fatty_acid_hydroxylase"/>
</dbReference>
<keyword evidence="3 5" id="KW-1133">Transmembrane helix</keyword>
<feature type="transmembrane region" description="Helical" evidence="5">
    <location>
        <begin position="102"/>
        <end position="123"/>
    </location>
</feature>
<evidence type="ECO:0000313" key="7">
    <source>
        <dbReference type="EMBL" id="KAG2171286.1"/>
    </source>
</evidence>
<dbReference type="GO" id="GO:0016020">
    <property type="term" value="C:membrane"/>
    <property type="evidence" value="ECO:0007669"/>
    <property type="project" value="UniProtKB-SubCell"/>
</dbReference>
<keyword evidence="4 5" id="KW-0472">Membrane</keyword>
<feature type="transmembrane region" description="Helical" evidence="5">
    <location>
        <begin position="144"/>
        <end position="163"/>
    </location>
</feature>
<organism evidence="7 8">
    <name type="scientific">Mortierella isabellina</name>
    <name type="common">Filamentous fungus</name>
    <name type="synonym">Umbelopsis isabellina</name>
    <dbReference type="NCBI Taxonomy" id="91625"/>
    <lineage>
        <taxon>Eukaryota</taxon>
        <taxon>Fungi</taxon>
        <taxon>Fungi incertae sedis</taxon>
        <taxon>Mucoromycota</taxon>
        <taxon>Mucoromycotina</taxon>
        <taxon>Umbelopsidomycetes</taxon>
        <taxon>Umbelopsidales</taxon>
        <taxon>Umbelopsidaceae</taxon>
        <taxon>Umbelopsis</taxon>
    </lineage>
</organism>
<dbReference type="Pfam" id="PF04116">
    <property type="entry name" value="FA_hydroxylase"/>
    <property type="match status" value="1"/>
</dbReference>
<sequence length="319" mass="37268">HLSLNSHLDSKMDVALELLDTYVLDSVYAKVFPAPVLANSTTAAITSSLTRDNDFRICLSLFVVVTLGGWFFYLTAACFSYFVFFDHETMKHPRFLKNQVRLEIECAVSAVPGFTILTVPWFWGEVKGYSRLYDGTTAYGGIPYMLFTIALFLLTTDFGIYWIHRYLHHPYVYKWLHKPHHKWIVPTPFASHAFHPLDGYLQSVPYHLFVYVFPMNKWLYISMFLFVNVWTVMIHDGNYMLRSKVINSSAHHSVHHLYFNYNYGQYFTFWDRIGGSHRQPTDEQYNDVLRNDQKVWAKQAVDADRLEAKALQSKKVKAN</sequence>
<evidence type="ECO:0000256" key="3">
    <source>
        <dbReference type="ARBA" id="ARBA00022989"/>
    </source>
</evidence>
<feature type="non-terminal residue" evidence="7">
    <location>
        <position position="1"/>
    </location>
</feature>
<dbReference type="PANTHER" id="PTHR11863">
    <property type="entry name" value="STEROL DESATURASE"/>
    <property type="match status" value="1"/>
</dbReference>
<feature type="transmembrane region" description="Helical" evidence="5">
    <location>
        <begin position="218"/>
        <end position="234"/>
    </location>
</feature>
<name>A0A8H7PDC3_MORIS</name>
<evidence type="ECO:0000313" key="8">
    <source>
        <dbReference type="Proteomes" id="UP000654370"/>
    </source>
</evidence>
<dbReference type="AlphaFoldDB" id="A0A8H7PDC3"/>
<dbReference type="GO" id="GO:0005506">
    <property type="term" value="F:iron ion binding"/>
    <property type="evidence" value="ECO:0007669"/>
    <property type="project" value="InterPro"/>
</dbReference>